<dbReference type="Pfam" id="PF00072">
    <property type="entry name" value="Response_reg"/>
    <property type="match status" value="1"/>
</dbReference>
<dbReference type="PROSITE" id="PS00041">
    <property type="entry name" value="HTH_ARAC_FAMILY_1"/>
    <property type="match status" value="1"/>
</dbReference>
<evidence type="ECO:0000256" key="6">
    <source>
        <dbReference type="ARBA" id="ARBA00023125"/>
    </source>
</evidence>
<dbReference type="PROSITE" id="PS01124">
    <property type="entry name" value="HTH_ARAC_FAMILY_2"/>
    <property type="match status" value="1"/>
</dbReference>
<dbReference type="Pfam" id="PF12833">
    <property type="entry name" value="HTH_18"/>
    <property type="match status" value="1"/>
</dbReference>
<dbReference type="PANTHER" id="PTHR42713">
    <property type="entry name" value="HISTIDINE KINASE-RELATED"/>
    <property type="match status" value="1"/>
</dbReference>
<comment type="caution">
    <text evidence="11">The sequence shown here is derived from an EMBL/GenBank/DDBJ whole genome shotgun (WGS) entry which is preliminary data.</text>
</comment>
<evidence type="ECO:0000313" key="11">
    <source>
        <dbReference type="EMBL" id="MCY9698410.1"/>
    </source>
</evidence>
<comment type="subcellular location">
    <subcellularLocation>
        <location evidence="1">Cytoplasm</location>
    </subcellularLocation>
</comment>
<sequence length="533" mass="61757">MYSLLIVDDERWVRQGLRSTIDWEAEGIEVLGEAEDGEEALQLIQTLTPDIIITDIKMPRMDGLAFIETVKNRNLPSKIIIISGYSDFDSAQKALRYGASDYVLKPIEETQMLDIVRKCISQIKRENEDHRELIRMSGRIRESLPLARQRYFETLLMNESASNQYLRSLWDQLNIHLDPSRLKVICVKVYDWGPHSYNPKEHYLLRYAIGNIAKGIEYAGGKTITCPLDHLEDTDLVILQSPFYEGNCWSEQDMESLIEVCRRYLRIGINIGISRMSESAHLHASFQEAVHAGAYAFYDGYGKVYEAERLEQPQSLQVLEYTGPNGWDNRFVHVVKLGDDAVLIELIDELIAHLQMSRQKYPPHQLRNGLAALLYEIEKKLESSYPFKQYSSSKRFFLPYCTLSELKDELLTVVRQYQQVHNACGNRKRSIELAIKYLEAHCTEAITMNRVAGHLFLNPSYFSKIFHEKTGETFSKYLIRLRMEKAKNLLKASTLKIYEVAEQVGYQDFRHFVKLFKDQEGMTPAQYRDLGDM</sequence>
<evidence type="ECO:0000256" key="5">
    <source>
        <dbReference type="ARBA" id="ARBA00023015"/>
    </source>
</evidence>
<dbReference type="RefSeq" id="WP_029196282.1">
    <property type="nucleotide sequence ID" value="NZ_JAMDMW010000014.1"/>
</dbReference>
<name>A0ABT4GQJ4_9BACL</name>
<dbReference type="InterPro" id="IPR011006">
    <property type="entry name" value="CheY-like_superfamily"/>
</dbReference>
<reference evidence="11 12" key="1">
    <citation type="submission" date="2022-05" db="EMBL/GenBank/DDBJ databases">
        <title>Genome Sequencing of Bee-Associated Microbes.</title>
        <authorList>
            <person name="Dunlap C."/>
        </authorList>
    </citation>
    <scope>NUCLEOTIDE SEQUENCE [LARGE SCALE GENOMIC DNA]</scope>
    <source>
        <strain evidence="11 12">NRRL B-14421</strain>
    </source>
</reference>
<evidence type="ECO:0000259" key="10">
    <source>
        <dbReference type="PROSITE" id="PS50110"/>
    </source>
</evidence>
<keyword evidence="5" id="KW-0805">Transcription regulation</keyword>
<dbReference type="Gene3D" id="1.10.10.60">
    <property type="entry name" value="Homeodomain-like"/>
    <property type="match status" value="2"/>
</dbReference>
<proteinExistence type="predicted"/>
<evidence type="ECO:0000313" key="12">
    <source>
        <dbReference type="Proteomes" id="UP001527099"/>
    </source>
</evidence>
<dbReference type="Proteomes" id="UP001527099">
    <property type="component" value="Unassembled WGS sequence"/>
</dbReference>
<dbReference type="SMART" id="SM00448">
    <property type="entry name" value="REC"/>
    <property type="match status" value="1"/>
</dbReference>
<accession>A0ABT4GQJ4</accession>
<dbReference type="SMART" id="SM00342">
    <property type="entry name" value="HTH_ARAC"/>
    <property type="match status" value="1"/>
</dbReference>
<keyword evidence="4" id="KW-0902">Two-component regulatory system</keyword>
<keyword evidence="7" id="KW-0804">Transcription</keyword>
<dbReference type="CDD" id="cd17536">
    <property type="entry name" value="REC_YesN-like"/>
    <property type="match status" value="1"/>
</dbReference>
<evidence type="ECO:0000259" key="9">
    <source>
        <dbReference type="PROSITE" id="PS01124"/>
    </source>
</evidence>
<keyword evidence="6" id="KW-0238">DNA-binding</keyword>
<evidence type="ECO:0000256" key="8">
    <source>
        <dbReference type="PROSITE-ProRule" id="PRU00169"/>
    </source>
</evidence>
<keyword evidence="3 8" id="KW-0597">Phosphoprotein</keyword>
<dbReference type="InterPro" id="IPR018060">
    <property type="entry name" value="HTH_AraC"/>
</dbReference>
<evidence type="ECO:0000256" key="4">
    <source>
        <dbReference type="ARBA" id="ARBA00023012"/>
    </source>
</evidence>
<dbReference type="Gene3D" id="3.40.50.2300">
    <property type="match status" value="1"/>
</dbReference>
<dbReference type="InterPro" id="IPR018062">
    <property type="entry name" value="HTH_AraC-typ_CS"/>
</dbReference>
<dbReference type="InterPro" id="IPR009057">
    <property type="entry name" value="Homeodomain-like_sf"/>
</dbReference>
<dbReference type="PANTHER" id="PTHR42713:SF3">
    <property type="entry name" value="TRANSCRIPTIONAL REGULATORY PROTEIN HPTR"/>
    <property type="match status" value="1"/>
</dbReference>
<dbReference type="EMBL" id="JAMDMX010000256">
    <property type="protein sequence ID" value="MCY9698410.1"/>
    <property type="molecule type" value="Genomic_DNA"/>
</dbReference>
<keyword evidence="12" id="KW-1185">Reference proteome</keyword>
<protein>
    <submittedName>
        <fullName evidence="11">Response regulator</fullName>
    </submittedName>
</protein>
<evidence type="ECO:0000256" key="7">
    <source>
        <dbReference type="ARBA" id="ARBA00023163"/>
    </source>
</evidence>
<evidence type="ECO:0000256" key="1">
    <source>
        <dbReference type="ARBA" id="ARBA00004496"/>
    </source>
</evidence>
<feature type="domain" description="Response regulatory" evidence="10">
    <location>
        <begin position="3"/>
        <end position="120"/>
    </location>
</feature>
<keyword evidence="2" id="KW-0963">Cytoplasm</keyword>
<dbReference type="InterPro" id="IPR051552">
    <property type="entry name" value="HptR"/>
</dbReference>
<feature type="domain" description="HTH araC/xylS-type" evidence="9">
    <location>
        <begin position="432"/>
        <end position="530"/>
    </location>
</feature>
<organism evidence="11 12">
    <name type="scientific">Paenibacillus alginolyticus</name>
    <dbReference type="NCBI Taxonomy" id="59839"/>
    <lineage>
        <taxon>Bacteria</taxon>
        <taxon>Bacillati</taxon>
        <taxon>Bacillota</taxon>
        <taxon>Bacilli</taxon>
        <taxon>Bacillales</taxon>
        <taxon>Paenibacillaceae</taxon>
        <taxon>Paenibacillus</taxon>
    </lineage>
</organism>
<gene>
    <name evidence="11" type="ORF">M5X19_37090</name>
</gene>
<evidence type="ECO:0000256" key="2">
    <source>
        <dbReference type="ARBA" id="ARBA00022490"/>
    </source>
</evidence>
<dbReference type="PRINTS" id="PR00032">
    <property type="entry name" value="HTHARAC"/>
</dbReference>
<evidence type="ECO:0000256" key="3">
    <source>
        <dbReference type="ARBA" id="ARBA00022553"/>
    </source>
</evidence>
<dbReference type="InterPro" id="IPR001789">
    <property type="entry name" value="Sig_transdc_resp-reg_receiver"/>
</dbReference>
<dbReference type="InterPro" id="IPR020449">
    <property type="entry name" value="Tscrpt_reg_AraC-type_HTH"/>
</dbReference>
<dbReference type="SUPFAM" id="SSF46689">
    <property type="entry name" value="Homeodomain-like"/>
    <property type="match status" value="2"/>
</dbReference>
<dbReference type="PROSITE" id="PS50110">
    <property type="entry name" value="RESPONSE_REGULATORY"/>
    <property type="match status" value="1"/>
</dbReference>
<feature type="modified residue" description="4-aspartylphosphate" evidence="8">
    <location>
        <position position="55"/>
    </location>
</feature>
<dbReference type="SUPFAM" id="SSF52172">
    <property type="entry name" value="CheY-like"/>
    <property type="match status" value="1"/>
</dbReference>